<organism evidence="1 2">
    <name type="scientific">Brassica cretica</name>
    <name type="common">Mustard</name>
    <dbReference type="NCBI Taxonomy" id="69181"/>
    <lineage>
        <taxon>Eukaryota</taxon>
        <taxon>Viridiplantae</taxon>
        <taxon>Streptophyta</taxon>
        <taxon>Embryophyta</taxon>
        <taxon>Tracheophyta</taxon>
        <taxon>Spermatophyta</taxon>
        <taxon>Magnoliopsida</taxon>
        <taxon>eudicotyledons</taxon>
        <taxon>Gunneridae</taxon>
        <taxon>Pentapetalae</taxon>
        <taxon>rosids</taxon>
        <taxon>malvids</taxon>
        <taxon>Brassicales</taxon>
        <taxon>Brassicaceae</taxon>
        <taxon>Brassiceae</taxon>
        <taxon>Brassica</taxon>
    </lineage>
</organism>
<reference evidence="1 2" key="1">
    <citation type="journal article" date="2020" name="BMC Genomics">
        <title>Intraspecific diversification of the crop wild relative Brassica cretica Lam. using demographic model selection.</title>
        <authorList>
            <person name="Kioukis A."/>
            <person name="Michalopoulou V.A."/>
            <person name="Briers L."/>
            <person name="Pirintsos S."/>
            <person name="Studholme D.J."/>
            <person name="Pavlidis P."/>
            <person name="Sarris P.F."/>
        </authorList>
    </citation>
    <scope>NUCLEOTIDE SEQUENCE [LARGE SCALE GENOMIC DNA]</scope>
    <source>
        <strain evidence="2">cv. PFS-1207/04</strain>
    </source>
</reference>
<evidence type="ECO:0000313" key="1">
    <source>
        <dbReference type="EMBL" id="KAF3591645.1"/>
    </source>
</evidence>
<keyword evidence="2" id="KW-1185">Reference proteome</keyword>
<protein>
    <submittedName>
        <fullName evidence="1">Uncharacterized protein</fullName>
    </submittedName>
</protein>
<evidence type="ECO:0000313" key="2">
    <source>
        <dbReference type="Proteomes" id="UP000266723"/>
    </source>
</evidence>
<sequence length="69" mass="7573">MMLTALQDAVDSVGVVDRCPGENVDRFSMTSIDRCSWLGVDQHQCEPPKLIRLSTSKSPSCSFSSFTTC</sequence>
<accession>A0ABQ7E513</accession>
<gene>
    <name evidence="1" type="ORF">DY000_02021863</name>
</gene>
<comment type="caution">
    <text evidence="1">The sequence shown here is derived from an EMBL/GenBank/DDBJ whole genome shotgun (WGS) entry which is preliminary data.</text>
</comment>
<proteinExistence type="predicted"/>
<dbReference type="Proteomes" id="UP000266723">
    <property type="component" value="Unassembled WGS sequence"/>
</dbReference>
<dbReference type="EMBL" id="QGKV02000299">
    <property type="protein sequence ID" value="KAF3591645.1"/>
    <property type="molecule type" value="Genomic_DNA"/>
</dbReference>
<name>A0ABQ7E513_BRACR</name>